<accession>A0A235EHK4</accession>
<dbReference type="GO" id="GO:0003700">
    <property type="term" value="F:DNA-binding transcription factor activity"/>
    <property type="evidence" value="ECO:0007669"/>
    <property type="project" value="TreeGrafter"/>
</dbReference>
<keyword evidence="1" id="KW-0678">Repressor</keyword>
<feature type="domain" description="HTH tetR-type" evidence="6">
    <location>
        <begin position="10"/>
        <end position="70"/>
    </location>
</feature>
<dbReference type="AlphaFoldDB" id="A0A235EHK4"/>
<dbReference type="InterPro" id="IPR050109">
    <property type="entry name" value="HTH-type_TetR-like_transc_reg"/>
</dbReference>
<dbReference type="InterPro" id="IPR009057">
    <property type="entry name" value="Homeodomain-like_sf"/>
</dbReference>
<dbReference type="SUPFAM" id="SSF46689">
    <property type="entry name" value="Homeodomain-like"/>
    <property type="match status" value="1"/>
</dbReference>
<dbReference type="SUPFAM" id="SSF48498">
    <property type="entry name" value="Tetracyclin repressor-like, C-terminal domain"/>
    <property type="match status" value="1"/>
</dbReference>
<evidence type="ECO:0000256" key="2">
    <source>
        <dbReference type="ARBA" id="ARBA00023015"/>
    </source>
</evidence>
<name>A0A235EHK4_9BURK</name>
<dbReference type="PANTHER" id="PTHR30055">
    <property type="entry name" value="HTH-TYPE TRANSCRIPTIONAL REGULATOR RUTR"/>
    <property type="match status" value="1"/>
</dbReference>
<dbReference type="Proteomes" id="UP000215441">
    <property type="component" value="Unassembled WGS sequence"/>
</dbReference>
<dbReference type="InterPro" id="IPR036271">
    <property type="entry name" value="Tet_transcr_reg_TetR-rel_C_sf"/>
</dbReference>
<protein>
    <recommendedName>
        <fullName evidence="6">HTH tetR-type domain-containing protein</fullName>
    </recommendedName>
</protein>
<dbReference type="RefSeq" id="WP_094290780.1">
    <property type="nucleotide sequence ID" value="NZ_JAMXHW010000033.1"/>
</dbReference>
<evidence type="ECO:0000313" key="7">
    <source>
        <dbReference type="EMBL" id="OYD48538.1"/>
    </source>
</evidence>
<keyword evidence="4" id="KW-0804">Transcription</keyword>
<dbReference type="Pfam" id="PF00440">
    <property type="entry name" value="TetR_N"/>
    <property type="match status" value="1"/>
</dbReference>
<sequence length="202" mass="21925">MRTVDPERHQARRQQILEAAVACFMRKGFHATRTAEICAEAGMSPGNLFHYFPTKEAIIAAIVEEDQRETAERFAAAAGAHNLYGALIAIVEESLALLADPVYTRIGLEVLAEAVRNPDVFASVARSEAGRKAQLVRLLDTAVERQQARLTMPPAQVADWILLLLDGAFGRAMVEERFDAQAYRSLVLGALAAVVVPVGEGA</sequence>
<evidence type="ECO:0000259" key="6">
    <source>
        <dbReference type="PROSITE" id="PS50977"/>
    </source>
</evidence>
<dbReference type="OrthoDB" id="9816320at2"/>
<proteinExistence type="predicted"/>
<keyword evidence="2" id="KW-0805">Transcription regulation</keyword>
<dbReference type="PANTHER" id="PTHR30055:SF226">
    <property type="entry name" value="HTH-TYPE TRANSCRIPTIONAL REGULATOR PKSA"/>
    <property type="match status" value="1"/>
</dbReference>
<evidence type="ECO:0000256" key="3">
    <source>
        <dbReference type="ARBA" id="ARBA00023125"/>
    </source>
</evidence>
<evidence type="ECO:0000313" key="8">
    <source>
        <dbReference type="Proteomes" id="UP000215441"/>
    </source>
</evidence>
<dbReference type="GO" id="GO:0000976">
    <property type="term" value="F:transcription cis-regulatory region binding"/>
    <property type="evidence" value="ECO:0007669"/>
    <property type="project" value="TreeGrafter"/>
</dbReference>
<organism evidence="7 8">
    <name type="scientific">Acidovorax kalamii</name>
    <dbReference type="NCBI Taxonomy" id="2004485"/>
    <lineage>
        <taxon>Bacteria</taxon>
        <taxon>Pseudomonadati</taxon>
        <taxon>Pseudomonadota</taxon>
        <taxon>Betaproteobacteria</taxon>
        <taxon>Burkholderiales</taxon>
        <taxon>Comamonadaceae</taxon>
        <taxon>Acidovorax</taxon>
    </lineage>
</organism>
<dbReference type="InterPro" id="IPR039538">
    <property type="entry name" value="BetI_C"/>
</dbReference>
<dbReference type="Gene3D" id="1.10.357.10">
    <property type="entry name" value="Tetracycline Repressor, domain 2"/>
    <property type="match status" value="1"/>
</dbReference>
<dbReference type="PROSITE" id="PS50977">
    <property type="entry name" value="HTH_TETR_2"/>
    <property type="match status" value="1"/>
</dbReference>
<evidence type="ECO:0000256" key="1">
    <source>
        <dbReference type="ARBA" id="ARBA00022491"/>
    </source>
</evidence>
<gene>
    <name evidence="7" type="ORF">CBY09_16980</name>
</gene>
<dbReference type="Pfam" id="PF13977">
    <property type="entry name" value="TetR_C_6"/>
    <property type="match status" value="1"/>
</dbReference>
<dbReference type="PRINTS" id="PR00455">
    <property type="entry name" value="HTHTETR"/>
</dbReference>
<dbReference type="InterPro" id="IPR001647">
    <property type="entry name" value="HTH_TetR"/>
</dbReference>
<comment type="caution">
    <text evidence="7">The sequence shown here is derived from an EMBL/GenBank/DDBJ whole genome shotgun (WGS) entry which is preliminary data.</text>
</comment>
<keyword evidence="3 5" id="KW-0238">DNA-binding</keyword>
<evidence type="ECO:0000256" key="4">
    <source>
        <dbReference type="ARBA" id="ARBA00023163"/>
    </source>
</evidence>
<reference evidence="7 8" key="1">
    <citation type="submission" date="2017-07" db="EMBL/GenBank/DDBJ databases">
        <title>Acidovorax KNDSW TSA 6 genome sequence and assembly.</title>
        <authorList>
            <person name="Mayilraj S."/>
        </authorList>
    </citation>
    <scope>NUCLEOTIDE SEQUENCE [LARGE SCALE GENOMIC DNA]</scope>
    <source>
        <strain evidence="7 8">KNDSW-TSA6</strain>
    </source>
</reference>
<feature type="DNA-binding region" description="H-T-H motif" evidence="5">
    <location>
        <begin position="33"/>
        <end position="52"/>
    </location>
</feature>
<dbReference type="EMBL" id="NOIG01000011">
    <property type="protein sequence ID" value="OYD48538.1"/>
    <property type="molecule type" value="Genomic_DNA"/>
</dbReference>
<keyword evidence="8" id="KW-1185">Reference proteome</keyword>
<evidence type="ECO:0000256" key="5">
    <source>
        <dbReference type="PROSITE-ProRule" id="PRU00335"/>
    </source>
</evidence>